<feature type="transmembrane region" description="Helical" evidence="10">
    <location>
        <begin position="637"/>
        <end position="655"/>
    </location>
</feature>
<dbReference type="Proteomes" id="UP000007148">
    <property type="component" value="Unassembled WGS sequence"/>
</dbReference>
<dbReference type="PROSITE" id="PS50893">
    <property type="entry name" value="ABC_TRANSPORTER_2"/>
    <property type="match status" value="2"/>
</dbReference>
<feature type="transmembrane region" description="Helical" evidence="10">
    <location>
        <begin position="148"/>
        <end position="170"/>
    </location>
</feature>
<evidence type="ECO:0000259" key="11">
    <source>
        <dbReference type="PROSITE" id="PS50893"/>
    </source>
</evidence>
<evidence type="ECO:0000256" key="6">
    <source>
        <dbReference type="ARBA" id="ARBA00022840"/>
    </source>
</evidence>
<dbReference type="SUPFAM" id="SSF90123">
    <property type="entry name" value="ABC transporter transmembrane region"/>
    <property type="match status" value="2"/>
</dbReference>
<dbReference type="STRING" id="1109443.G4TX40"/>
<dbReference type="OMA" id="HELWKGP"/>
<evidence type="ECO:0000256" key="4">
    <source>
        <dbReference type="ARBA" id="ARBA00022737"/>
    </source>
</evidence>
<dbReference type="InterPro" id="IPR017871">
    <property type="entry name" value="ABC_transporter-like_CS"/>
</dbReference>
<keyword evidence="7 10" id="KW-1133">Transmembrane helix</keyword>
<comment type="caution">
    <text evidence="13">The sequence shown here is derived from an EMBL/GenBank/DDBJ whole genome shotgun (WGS) entry which is preliminary data.</text>
</comment>
<dbReference type="PROSITE" id="PS00211">
    <property type="entry name" value="ABC_TRANSPORTER_1"/>
    <property type="match status" value="1"/>
</dbReference>
<dbReference type="PANTHER" id="PTHR24223">
    <property type="entry name" value="ATP-BINDING CASSETTE SUB-FAMILY C"/>
    <property type="match status" value="1"/>
</dbReference>
<dbReference type="eggNOG" id="KOG0054">
    <property type="taxonomic scope" value="Eukaryota"/>
</dbReference>
<evidence type="ECO:0000256" key="3">
    <source>
        <dbReference type="ARBA" id="ARBA00022692"/>
    </source>
</evidence>
<proteinExistence type="predicted"/>
<dbReference type="PROSITE" id="PS50929">
    <property type="entry name" value="ABC_TM1F"/>
    <property type="match status" value="2"/>
</dbReference>
<evidence type="ECO:0000256" key="1">
    <source>
        <dbReference type="ARBA" id="ARBA00004141"/>
    </source>
</evidence>
<keyword evidence="5" id="KW-0547">Nucleotide-binding</keyword>
<dbReference type="Pfam" id="PF00005">
    <property type="entry name" value="ABC_tran"/>
    <property type="match status" value="2"/>
</dbReference>
<dbReference type="CDD" id="cd18604">
    <property type="entry name" value="ABC_6TM_VMR1_D2_like"/>
    <property type="match status" value="1"/>
</dbReference>
<dbReference type="InterPro" id="IPR003439">
    <property type="entry name" value="ABC_transporter-like_ATP-bd"/>
</dbReference>
<feature type="transmembrane region" description="Helical" evidence="10">
    <location>
        <begin position="1177"/>
        <end position="1196"/>
    </location>
</feature>
<evidence type="ECO:0000313" key="13">
    <source>
        <dbReference type="EMBL" id="CCA75883.1"/>
    </source>
</evidence>
<dbReference type="InterPro" id="IPR011527">
    <property type="entry name" value="ABC1_TM_dom"/>
</dbReference>
<feature type="domain" description="ABC transporter" evidence="11">
    <location>
        <begin position="1353"/>
        <end position="1589"/>
    </location>
</feature>
<dbReference type="GO" id="GO:0016887">
    <property type="term" value="F:ATP hydrolysis activity"/>
    <property type="evidence" value="ECO:0007669"/>
    <property type="project" value="InterPro"/>
</dbReference>
<feature type="transmembrane region" description="Helical" evidence="10">
    <location>
        <begin position="369"/>
        <end position="390"/>
    </location>
</feature>
<dbReference type="CDD" id="cd03244">
    <property type="entry name" value="ABCC_MRP_domain2"/>
    <property type="match status" value="1"/>
</dbReference>
<feature type="transmembrane region" description="Helical" evidence="10">
    <location>
        <begin position="1288"/>
        <end position="1309"/>
    </location>
</feature>
<feature type="domain" description="ABC transporter" evidence="11">
    <location>
        <begin position="737"/>
        <end position="978"/>
    </location>
</feature>
<dbReference type="FunCoup" id="G4TX40">
    <property type="interactions" value="32"/>
</dbReference>
<reference evidence="13 14" key="1">
    <citation type="journal article" date="2011" name="PLoS Pathog.">
        <title>Endophytic Life Strategies Decoded by Genome and Transcriptome Analyses of the Mutualistic Root Symbiont Piriformospora indica.</title>
        <authorList>
            <person name="Zuccaro A."/>
            <person name="Lahrmann U."/>
            <person name="Guldener U."/>
            <person name="Langen G."/>
            <person name="Pfiffi S."/>
            <person name="Biedenkopf D."/>
            <person name="Wong P."/>
            <person name="Samans B."/>
            <person name="Grimm C."/>
            <person name="Basiewicz M."/>
            <person name="Murat C."/>
            <person name="Martin F."/>
            <person name="Kogel K.H."/>
        </authorList>
    </citation>
    <scope>NUCLEOTIDE SEQUENCE [LARGE SCALE GENOMIC DNA]</scope>
    <source>
        <strain evidence="13 14">DSM 11827</strain>
    </source>
</reference>
<evidence type="ECO:0000256" key="10">
    <source>
        <dbReference type="SAM" id="Phobius"/>
    </source>
</evidence>
<dbReference type="InterPro" id="IPR036640">
    <property type="entry name" value="ABC1_TM_sf"/>
</dbReference>
<feature type="transmembrane region" description="Helical" evidence="10">
    <location>
        <begin position="97"/>
        <end position="117"/>
    </location>
</feature>
<dbReference type="CDD" id="cd18596">
    <property type="entry name" value="ABC_6TM_VMR1_D1_like"/>
    <property type="match status" value="1"/>
</dbReference>
<dbReference type="InterPro" id="IPR003593">
    <property type="entry name" value="AAA+_ATPase"/>
</dbReference>
<dbReference type="CDD" id="cd03250">
    <property type="entry name" value="ABCC_MRP_domain1"/>
    <property type="match status" value="1"/>
</dbReference>
<feature type="transmembrane region" description="Helical" evidence="10">
    <location>
        <begin position="548"/>
        <end position="571"/>
    </location>
</feature>
<feature type="region of interest" description="Disordered" evidence="9">
    <location>
        <begin position="425"/>
        <end position="492"/>
    </location>
</feature>
<dbReference type="InterPro" id="IPR050173">
    <property type="entry name" value="ABC_transporter_C-like"/>
</dbReference>
<organism evidence="13 14">
    <name type="scientific">Serendipita indica (strain DSM 11827)</name>
    <name type="common">Root endophyte fungus</name>
    <name type="synonym">Piriformospora indica</name>
    <dbReference type="NCBI Taxonomy" id="1109443"/>
    <lineage>
        <taxon>Eukaryota</taxon>
        <taxon>Fungi</taxon>
        <taxon>Dikarya</taxon>
        <taxon>Basidiomycota</taxon>
        <taxon>Agaricomycotina</taxon>
        <taxon>Agaricomycetes</taxon>
        <taxon>Sebacinales</taxon>
        <taxon>Serendipitaceae</taxon>
        <taxon>Serendipita</taxon>
    </lineage>
</organism>
<keyword evidence="4" id="KW-0677">Repeat</keyword>
<dbReference type="OrthoDB" id="6500128at2759"/>
<dbReference type="HOGENOM" id="CLU_000604_27_6_1"/>
<dbReference type="Gene3D" id="1.20.1560.10">
    <property type="entry name" value="ABC transporter type 1, transmembrane domain"/>
    <property type="match status" value="3"/>
</dbReference>
<feature type="transmembrane region" description="Helical" evidence="10">
    <location>
        <begin position="26"/>
        <end position="48"/>
    </location>
</feature>
<keyword evidence="8 10" id="KW-0472">Membrane</keyword>
<dbReference type="Gene3D" id="3.40.50.300">
    <property type="entry name" value="P-loop containing nucleotide triphosphate hydrolases"/>
    <property type="match status" value="2"/>
</dbReference>
<dbReference type="SMART" id="SM00382">
    <property type="entry name" value="AAA"/>
    <property type="match status" value="2"/>
</dbReference>
<dbReference type="EMBL" id="CAFZ01000544">
    <property type="protein sequence ID" value="CCA75883.1"/>
    <property type="molecule type" value="Genomic_DNA"/>
</dbReference>
<dbReference type="FunFam" id="3.40.50.300:FF:000838">
    <property type="entry name" value="ABC multidrug transporter (Eurofung)"/>
    <property type="match status" value="1"/>
</dbReference>
<dbReference type="GO" id="GO:0005524">
    <property type="term" value="F:ATP binding"/>
    <property type="evidence" value="ECO:0007669"/>
    <property type="project" value="UniProtKB-KW"/>
</dbReference>
<dbReference type="SUPFAM" id="SSF52540">
    <property type="entry name" value="P-loop containing nucleoside triphosphate hydrolases"/>
    <property type="match status" value="2"/>
</dbReference>
<sequence length="1615" mass="179366">MLDPFQVVLRQPTYDVQKTSIYKSTLLIPVYLAGVSFLIALIHLIIFATPLKRTLFQRLAPSRTVIHNEPEPPTGLTSEVKANIASNGGIVLWSYKVARLFGSLALFGVAITAAIVASDNTLHTNGKHWGKKHRHRNRHKNRFSDYEWLQIVLAAFYLYASVLALCTLLIKKRWRRVAKNHLNILLVAAWAVYLYRDVWPVATYTLQPVDPNHWTTWTSIALLTLVAVAIPAFMPHEYIPVDPERPSSEVNPEQTASWASFFLYSFLDPIIYQASKTDHLEVEKLPPLADYDAAAHLRKSSFPYVDPMRLAHRRHLFWGLLGYFYKEFIFLAFLIFVKVAIGFAGPLGINRLLTYIETGGRGAVIRPWVWILCLFLGPVVGSGAIQWYIFINTRNLVRIECIITQLVFEHSLRIRMKEEAVAGEKPVVETPEAGHIEQQTTDGDQTDTSTAVGSSSPSTSTPNGASTSKQTKKSKKETSVAPSIASTATSVTGAGTKKKENLVGKINNFVSTDLGNITDGRDILFMIWYTPLQISICVWFLYSILGAASFLGMGVLVASIPVPSLIGTILARVNKERMERTDARVQAMSEYINVLRMIKLFAWEPKVKRKVDEKRTDELALIKRAQFFQLMNMNTNYVIPLLVMIVTFSSYTLIFKHELTASRVFSSIAVFDMLRCLPFLDQLHIVLWGANAIIQGKVSLDRITDFLYNTELLDSYADKSKDQAIQISLPVPDPNTIGFRNATFTWANTVPGTPTPGRRNFRLNIEGELSFIRGAINLIIGPTGCGKTSMLMALLGEMHFQPANPDAWYNLPRDGGVAFASQEPWITNQTIKENILFGTAFDEDRYKKVLHQCSLETDLHMFEAGDETEVGEKGITLSGGQKARVSLARAIYSHASIVLLDDVLSALDVHTSSWVVDKCFKGDLVKGRTILLVTHNVAMVSPVAKFVVALGVDGRISSQGTLDQALKLDAKLQEELDQEKKAIAKGQEVVDAPTEAPKAEVKPAGKLIVAEEVALGRVSWPALKMYLTALGNSAFWIVFLGGFFVADLLSVVQTFWLGHWASQYETHPTSEVNVFYYLLVYGGLLLIGMIVYSTAFTVYLFGALRASRKIHDQLITSIFAATLRWLDTTPVGRIISRFTVDIRAIDGQISGMLSDWLEITITMLVKLGAVVVRTPVFVLPGLLVGGLGSWLGNMYIKAQLSVKREMSNARAPVFSHFHASIAGLTSIRAYGAEERFREMTMERINKYSRCARSFYNLNRWISFRIDLLGALFSATLAAYLIYVRPESAANVGFSLTMAIAFSGMILWWVRIGNEFEVSCNSLERIESYIKCEQEPKPTDVNKPPAYWPSSGHLVVEKLSASYSVDGPPVLRDISFEIKSGERVGIVGRTGSGKSSLTLSLLRLIPTTGAVMYDGIETSHINLEPLRNNMTIIPQQPELLSGSVRENLDPFGEYDDAVLNDALRASGLNNVQTEDSEEAITLDTAVSSGGANFSLGQRQILSLARAICRQSKVLILDEATAAIDHQTDAAIQASIRNELKGVTVITVAHRLKTIGDSDKILVLDAGKLVEFDSPANLLRKKEGYFKSLVDQSGEKEELYHMAGIEVEHGIRSWFSK</sequence>
<feature type="domain" description="ABC transmembrane type-1" evidence="12">
    <location>
        <begin position="329"/>
        <end position="674"/>
    </location>
</feature>
<evidence type="ECO:0000256" key="2">
    <source>
        <dbReference type="ARBA" id="ARBA00022448"/>
    </source>
</evidence>
<dbReference type="InterPro" id="IPR027417">
    <property type="entry name" value="P-loop_NTPase"/>
</dbReference>
<feature type="transmembrane region" description="Helical" evidence="10">
    <location>
        <begin position="1261"/>
        <end position="1282"/>
    </location>
</feature>
<feature type="domain" description="ABC transmembrane type-1" evidence="12">
    <location>
        <begin position="1037"/>
        <end position="1307"/>
    </location>
</feature>
<evidence type="ECO:0000256" key="9">
    <source>
        <dbReference type="SAM" id="MobiDB-lite"/>
    </source>
</evidence>
<comment type="subcellular location">
    <subcellularLocation>
        <location evidence="1">Membrane</location>
        <topology evidence="1">Multi-pass membrane protein</topology>
    </subcellularLocation>
</comment>
<feature type="transmembrane region" description="Helical" evidence="10">
    <location>
        <begin position="523"/>
        <end position="542"/>
    </location>
</feature>
<dbReference type="GO" id="GO:0016020">
    <property type="term" value="C:membrane"/>
    <property type="evidence" value="ECO:0007669"/>
    <property type="project" value="UniProtKB-SubCell"/>
</dbReference>
<gene>
    <name evidence="13" type="ORF">PIIN_09879</name>
</gene>
<protein>
    <submittedName>
        <fullName evidence="13">Related to bile acid ABC transport protein</fullName>
    </submittedName>
</protein>
<evidence type="ECO:0000259" key="12">
    <source>
        <dbReference type="PROSITE" id="PS50929"/>
    </source>
</evidence>
<keyword evidence="6" id="KW-0067">ATP-binding</keyword>
<dbReference type="Pfam" id="PF00664">
    <property type="entry name" value="ABC_membrane"/>
    <property type="match status" value="2"/>
</dbReference>
<feature type="compositionally biased region" description="Low complexity" evidence="9">
    <location>
        <begin position="438"/>
        <end position="469"/>
    </location>
</feature>
<name>G4TX40_SERID</name>
<evidence type="ECO:0000256" key="7">
    <source>
        <dbReference type="ARBA" id="ARBA00022989"/>
    </source>
</evidence>
<dbReference type="InParanoid" id="G4TX40"/>
<dbReference type="FunFam" id="1.20.1560.10:FF:000013">
    <property type="entry name" value="ABC transporter C family member 2"/>
    <property type="match status" value="1"/>
</dbReference>
<evidence type="ECO:0000256" key="5">
    <source>
        <dbReference type="ARBA" id="ARBA00022741"/>
    </source>
</evidence>
<keyword evidence="14" id="KW-1185">Reference proteome</keyword>
<feature type="transmembrane region" description="Helical" evidence="10">
    <location>
        <begin position="1076"/>
        <end position="1101"/>
    </location>
</feature>
<evidence type="ECO:0000256" key="8">
    <source>
        <dbReference type="ARBA" id="ARBA00023136"/>
    </source>
</evidence>
<dbReference type="GO" id="GO:0140359">
    <property type="term" value="F:ABC-type transporter activity"/>
    <property type="evidence" value="ECO:0007669"/>
    <property type="project" value="InterPro"/>
</dbReference>
<feature type="transmembrane region" description="Helical" evidence="10">
    <location>
        <begin position="1034"/>
        <end position="1056"/>
    </location>
</feature>
<feature type="transmembrane region" description="Helical" evidence="10">
    <location>
        <begin position="182"/>
        <end position="202"/>
    </location>
</feature>
<keyword evidence="2" id="KW-0813">Transport</keyword>
<keyword evidence="3 10" id="KW-0812">Transmembrane</keyword>
<accession>G4TX40</accession>
<evidence type="ECO:0000313" key="14">
    <source>
        <dbReference type="Proteomes" id="UP000007148"/>
    </source>
</evidence>
<feature type="transmembrane region" description="Helical" evidence="10">
    <location>
        <begin position="214"/>
        <end position="234"/>
    </location>
</feature>
<dbReference type="PANTHER" id="PTHR24223:SF356">
    <property type="entry name" value="ATP-BINDING CASSETTE TRANSPORTER ABC4"/>
    <property type="match status" value="1"/>
</dbReference>